<reference evidence="2 3" key="1">
    <citation type="submission" date="2017-10" db="EMBL/GenBank/DDBJ databases">
        <title>Draft genome of Lysinibacillus fusiformis strain Juneja, a laboratory-derived pathogen of Drosophila melanogaster.</title>
        <authorList>
            <person name="Smith B.R."/>
            <person name="Unckless R.L."/>
        </authorList>
    </citation>
    <scope>NUCLEOTIDE SEQUENCE [LARGE SCALE GENOMIC DNA]</scope>
    <source>
        <strain evidence="2 3">Juneja</strain>
    </source>
</reference>
<dbReference type="PANTHER" id="PTHR34595">
    <property type="entry name" value="BLR5612 PROTEIN"/>
    <property type="match status" value="1"/>
</dbReference>
<dbReference type="PIRSF" id="PIRSF005522">
    <property type="entry name" value="UCP005522"/>
    <property type="match status" value="1"/>
</dbReference>
<organism evidence="2 3">
    <name type="scientific">Lysinibacillus fusiformis</name>
    <dbReference type="NCBI Taxonomy" id="28031"/>
    <lineage>
        <taxon>Bacteria</taxon>
        <taxon>Bacillati</taxon>
        <taxon>Bacillota</taxon>
        <taxon>Bacilli</taxon>
        <taxon>Bacillales</taxon>
        <taxon>Bacillaceae</taxon>
        <taxon>Lysinibacillus</taxon>
    </lineage>
</organism>
<dbReference type="PANTHER" id="PTHR34595:SF7">
    <property type="entry name" value="SLL1039 PROTEIN"/>
    <property type="match status" value="1"/>
</dbReference>
<dbReference type="SUPFAM" id="SSF56059">
    <property type="entry name" value="Glutathione synthetase ATP-binding domain-like"/>
    <property type="match status" value="1"/>
</dbReference>
<proteinExistence type="predicted"/>
<dbReference type="AlphaFoldDB" id="A0A2I0UZC2"/>
<name>A0A2I0UZC2_9BACI</name>
<evidence type="ECO:0000259" key="1">
    <source>
        <dbReference type="Pfam" id="PF14403"/>
    </source>
</evidence>
<evidence type="ECO:0000313" key="2">
    <source>
        <dbReference type="EMBL" id="PKU51404.1"/>
    </source>
</evidence>
<comment type="caution">
    <text evidence="2">The sequence shown here is derived from an EMBL/GenBank/DDBJ whole genome shotgun (WGS) entry which is preliminary data.</text>
</comment>
<dbReference type="InterPro" id="IPR016450">
    <property type="entry name" value="UCP005522"/>
</dbReference>
<dbReference type="InterPro" id="IPR025841">
    <property type="entry name" value="CP_ATPgrasp_2"/>
</dbReference>
<dbReference type="EMBL" id="PDFK01000003">
    <property type="protein sequence ID" value="PKU51404.1"/>
    <property type="molecule type" value="Genomic_DNA"/>
</dbReference>
<dbReference type="RefSeq" id="WP_036126427.1">
    <property type="nucleotide sequence ID" value="NZ_PDFK01000003.1"/>
</dbReference>
<dbReference type="Gene3D" id="3.40.50.11290">
    <property type="match status" value="1"/>
</dbReference>
<evidence type="ECO:0000313" key="3">
    <source>
        <dbReference type="Proteomes" id="UP000234956"/>
    </source>
</evidence>
<sequence>MMNLYDSSLFFDEMFDGNQPKPHYQSFHHKLSFFSQEQLEEKYRQAQASFLRQGITFTVYGAQDGTERTMPFDCVPIIIPQTKWAMIEAGVKQRVQALNLFLQDVYGQQRIIRDGFIPRQLVENNPYFTATMMGFQVPIANHIFLAGIDLIRDEKGDYHVLEDNLRNPSGISYVFENRDVMKEVYPEFFSKHTIQPLDKHIAYMKKALLVHRPPSMQAEREPKAVLLTAGMYNSAYYDHVFLAQHLNIQLVEGRDLVVQDLKVYMKTIYGLQQIDIIYRRIDDDFLDPVVFREDSLLGVPHLMAAYQAGYVAILNAVGNGVADDKAMYAYVPEMIRYYLQEEPILPNVKTYHLGDDKQRAWVLEHIQELVIKNVSASGGYDMLIGPHASEEEIALFKQKISKQPFQYIAQPTIKLSRAPAFQNGRFYPCHVDLRVYVTKGEDCYVLPGGLSRVALQEGSLVVNSSQGGGAKDTWILKEELQHAKSSSRRAVLDGTV</sequence>
<accession>A0A2I0UZC2</accession>
<dbReference type="InterPro" id="IPR051680">
    <property type="entry name" value="ATP-dep_Glu-Cys_Ligase-2"/>
</dbReference>
<protein>
    <submittedName>
        <fullName evidence="2">Circularly permuted type 2 ATP-grasp protein</fullName>
    </submittedName>
</protein>
<dbReference type="Gene3D" id="3.30.1490.270">
    <property type="match status" value="1"/>
</dbReference>
<dbReference type="Pfam" id="PF14403">
    <property type="entry name" value="CP_ATPgrasp_2"/>
    <property type="match status" value="1"/>
</dbReference>
<gene>
    <name evidence="2" type="ORF">CRI88_11865</name>
</gene>
<feature type="domain" description="Circularly permuted ATP-grasp type 2" evidence="1">
    <location>
        <begin position="76"/>
        <end position="454"/>
    </location>
</feature>
<dbReference type="Proteomes" id="UP000234956">
    <property type="component" value="Unassembled WGS sequence"/>
</dbReference>